<dbReference type="SMART" id="SM00185">
    <property type="entry name" value="ARM"/>
    <property type="match status" value="8"/>
</dbReference>
<dbReference type="AlphaFoldDB" id="A0AAN9BX92"/>
<proteinExistence type="predicted"/>
<dbReference type="FunFam" id="1.25.10.10:FF:000070">
    <property type="entry name" value="armadillo repeat-containing protein 8 isoform X1"/>
    <property type="match status" value="1"/>
</dbReference>
<comment type="caution">
    <text evidence="7">The sequence shown here is derived from an EMBL/GenBank/DDBJ whole genome shotgun (WGS) entry which is preliminary data.</text>
</comment>
<dbReference type="GO" id="GO:0043161">
    <property type="term" value="P:proteasome-mediated ubiquitin-dependent protein catabolic process"/>
    <property type="evidence" value="ECO:0007669"/>
    <property type="project" value="TreeGrafter"/>
</dbReference>
<dbReference type="InterPro" id="IPR038739">
    <property type="entry name" value="ARMC8/Vid28"/>
</dbReference>
<dbReference type="GO" id="GO:0034657">
    <property type="term" value="C:GID complex"/>
    <property type="evidence" value="ECO:0007669"/>
    <property type="project" value="TreeGrafter"/>
</dbReference>
<evidence type="ECO:0000256" key="4">
    <source>
        <dbReference type="ARBA" id="ARBA00022490"/>
    </source>
</evidence>
<evidence type="ECO:0000313" key="7">
    <source>
        <dbReference type="EMBL" id="KAK7113106.1"/>
    </source>
</evidence>
<dbReference type="InterPro" id="IPR011989">
    <property type="entry name" value="ARM-like"/>
</dbReference>
<keyword evidence="5" id="KW-0677">Repeat</keyword>
<keyword evidence="6" id="KW-0539">Nucleus</keyword>
<reference evidence="7 8" key="1">
    <citation type="submission" date="2024-02" db="EMBL/GenBank/DDBJ databases">
        <title>Chromosome-scale genome assembly of the rough periwinkle Littorina saxatilis.</title>
        <authorList>
            <person name="De Jode A."/>
            <person name="Faria R."/>
            <person name="Formenti G."/>
            <person name="Sims Y."/>
            <person name="Smith T.P."/>
            <person name="Tracey A."/>
            <person name="Wood J.M.D."/>
            <person name="Zagrodzka Z.B."/>
            <person name="Johannesson K."/>
            <person name="Butlin R.K."/>
            <person name="Leder E.H."/>
        </authorList>
    </citation>
    <scope>NUCLEOTIDE SEQUENCE [LARGE SCALE GENOMIC DNA]</scope>
    <source>
        <strain evidence="7">Snail1</strain>
        <tissue evidence="7">Muscle</tissue>
    </source>
</reference>
<dbReference type="Proteomes" id="UP001374579">
    <property type="component" value="Unassembled WGS sequence"/>
</dbReference>
<evidence type="ECO:0000256" key="2">
    <source>
        <dbReference type="ARBA" id="ARBA00004496"/>
    </source>
</evidence>
<dbReference type="SUPFAM" id="SSF48371">
    <property type="entry name" value="ARM repeat"/>
    <property type="match status" value="1"/>
</dbReference>
<sequence>MKMMECDEESPFDIILSPEQDRWLQATTQVKRLVIGSNRQKADAVQHGILPRLLEWLIDESVPQELRTEAAVVLGSLAWGTEENIQHLVNAGAVPVLLRGLSNTSLAHVEACLRCLRTVFMAPNPPVNLIYQDATIIPHLLNIISRTAQTKEAIANILANCCTCLEHQNTLCKTGAISALAPLLTDGTLYKIQMPVLKCFAAMCYQNPDVCAAVASATFNGVSVPQLIGKLQCRDKTSEMQMASAKCLTFLHRGGAISAKDRIIVLETLPTLVRMCKKDRTLDENVEGAETLSYLIQEDQELQKITSVCDHSMKALAEYLTYTDIQQLDSRQTQKKAVNWGNALRTAAFQAFAAIGANDEEIRKKIIAIDNLIESVVAGMNSDDLKVQVAACRCLHSLSRSVQQIRTTFQDHAVWKPLVKLMQSHSDDVLKIASSTMCNLLLDFSPSKEDILECGAIDILTKLCAKEDEPPLRLNGVWGLMNLAFNSEQKVKMEIVEKLGSELLFVLLSERDPEILMRTLGLLRNLLSKKQHIDNIMMTHGTQVLQAIKCILEADYHSADIKEQTLCVVANIADGPQARMSILRNDGVMKQMIACMQAYGQSNLQIASLYGILNFINGEDADSFERFRILREKGVYNLLQKLMHSKNPHVYERAKHALNQFPST</sequence>
<dbReference type="GO" id="GO:0005634">
    <property type="term" value="C:nucleus"/>
    <property type="evidence" value="ECO:0007669"/>
    <property type="project" value="UniProtKB-SubCell"/>
</dbReference>
<comment type="subcellular location">
    <subcellularLocation>
        <location evidence="2">Cytoplasm</location>
    </subcellularLocation>
    <subcellularLocation>
        <location evidence="1">Nucleus</location>
    </subcellularLocation>
</comment>
<evidence type="ECO:0000256" key="5">
    <source>
        <dbReference type="ARBA" id="ARBA00022737"/>
    </source>
</evidence>
<evidence type="ECO:0000256" key="6">
    <source>
        <dbReference type="ARBA" id="ARBA00023242"/>
    </source>
</evidence>
<organism evidence="7 8">
    <name type="scientific">Littorina saxatilis</name>
    <dbReference type="NCBI Taxonomy" id="31220"/>
    <lineage>
        <taxon>Eukaryota</taxon>
        <taxon>Metazoa</taxon>
        <taxon>Spiralia</taxon>
        <taxon>Lophotrochozoa</taxon>
        <taxon>Mollusca</taxon>
        <taxon>Gastropoda</taxon>
        <taxon>Caenogastropoda</taxon>
        <taxon>Littorinimorpha</taxon>
        <taxon>Littorinoidea</taxon>
        <taxon>Littorinidae</taxon>
        <taxon>Littorina</taxon>
    </lineage>
</organism>
<keyword evidence="4" id="KW-0963">Cytoplasm</keyword>
<dbReference type="PANTHER" id="PTHR15651">
    <property type="entry name" value="ARMADILLO REPEAT-CONTAINING PROTEIN 8"/>
    <property type="match status" value="1"/>
</dbReference>
<name>A0AAN9BX92_9CAEN</name>
<dbReference type="InterPro" id="IPR000225">
    <property type="entry name" value="Armadillo"/>
</dbReference>
<accession>A0AAN9BX92</accession>
<dbReference type="Gene3D" id="1.25.10.10">
    <property type="entry name" value="Leucine-rich Repeat Variant"/>
    <property type="match status" value="2"/>
</dbReference>
<dbReference type="GO" id="GO:0005737">
    <property type="term" value="C:cytoplasm"/>
    <property type="evidence" value="ECO:0007669"/>
    <property type="project" value="UniProtKB-SubCell"/>
</dbReference>
<evidence type="ECO:0000256" key="3">
    <source>
        <dbReference type="ARBA" id="ARBA00013746"/>
    </source>
</evidence>
<evidence type="ECO:0000256" key="1">
    <source>
        <dbReference type="ARBA" id="ARBA00004123"/>
    </source>
</evidence>
<keyword evidence="8" id="KW-1185">Reference proteome</keyword>
<dbReference type="InterPro" id="IPR016024">
    <property type="entry name" value="ARM-type_fold"/>
</dbReference>
<protein>
    <recommendedName>
        <fullName evidence="3">Armadillo repeat-containing protein 8</fullName>
    </recommendedName>
</protein>
<dbReference type="EMBL" id="JBAMIC010000002">
    <property type="protein sequence ID" value="KAK7113106.1"/>
    <property type="molecule type" value="Genomic_DNA"/>
</dbReference>
<gene>
    <name evidence="7" type="ORF">V1264_012455</name>
</gene>
<evidence type="ECO:0000313" key="8">
    <source>
        <dbReference type="Proteomes" id="UP001374579"/>
    </source>
</evidence>
<dbReference type="PANTHER" id="PTHR15651:SF7">
    <property type="entry name" value="ARMADILLO REPEAT-CONTAINING PROTEIN 8"/>
    <property type="match status" value="1"/>
</dbReference>